<sequence length="154" mass="17777">MGPPWCGRNWYENYCCGGGVKLPKVLSWGLQMLSFNQAYAGLLFLGLLFQGTTGEKRCPCPTNLYDTKLCPSKENCYKDPNAIKYGPPDCKPTIQCPGDYFMKFIFDDNMEMENLPVKRDWKFIKCVNGEWTMEWAKGKNQYPIVHMACYPKRI</sequence>
<dbReference type="Proteomes" id="UP001176961">
    <property type="component" value="Unassembled WGS sequence"/>
</dbReference>
<evidence type="ECO:0000313" key="3">
    <source>
        <dbReference type="Proteomes" id="UP001176961"/>
    </source>
</evidence>
<gene>
    <name evidence="2" type="ORF">CYNAS_LOCUS5667</name>
</gene>
<dbReference type="EMBL" id="CATQJL010000112">
    <property type="protein sequence ID" value="CAJ0593684.1"/>
    <property type="molecule type" value="Genomic_DNA"/>
</dbReference>
<dbReference type="AlphaFoldDB" id="A0AA36DTW3"/>
<proteinExistence type="predicted"/>
<evidence type="ECO:0000256" key="1">
    <source>
        <dbReference type="SAM" id="Phobius"/>
    </source>
</evidence>
<keyword evidence="1" id="KW-1133">Transmembrane helix</keyword>
<feature type="transmembrane region" description="Helical" evidence="1">
    <location>
        <begin position="28"/>
        <end position="49"/>
    </location>
</feature>
<name>A0AA36DTW3_CYLNA</name>
<reference evidence="2" key="1">
    <citation type="submission" date="2023-07" db="EMBL/GenBank/DDBJ databases">
        <authorList>
            <consortium name="CYATHOMIX"/>
        </authorList>
    </citation>
    <scope>NUCLEOTIDE SEQUENCE</scope>
    <source>
        <strain evidence="2">N/A</strain>
    </source>
</reference>
<comment type="caution">
    <text evidence="2">The sequence shown here is derived from an EMBL/GenBank/DDBJ whole genome shotgun (WGS) entry which is preliminary data.</text>
</comment>
<evidence type="ECO:0000313" key="2">
    <source>
        <dbReference type="EMBL" id="CAJ0593684.1"/>
    </source>
</evidence>
<keyword evidence="1" id="KW-0812">Transmembrane</keyword>
<keyword evidence="3" id="KW-1185">Reference proteome</keyword>
<organism evidence="2 3">
    <name type="scientific">Cylicocyclus nassatus</name>
    <name type="common">Nematode worm</name>
    <dbReference type="NCBI Taxonomy" id="53992"/>
    <lineage>
        <taxon>Eukaryota</taxon>
        <taxon>Metazoa</taxon>
        <taxon>Ecdysozoa</taxon>
        <taxon>Nematoda</taxon>
        <taxon>Chromadorea</taxon>
        <taxon>Rhabditida</taxon>
        <taxon>Rhabditina</taxon>
        <taxon>Rhabditomorpha</taxon>
        <taxon>Strongyloidea</taxon>
        <taxon>Strongylidae</taxon>
        <taxon>Cylicocyclus</taxon>
    </lineage>
</organism>
<accession>A0AA36DTW3</accession>
<keyword evidence="1" id="KW-0472">Membrane</keyword>
<protein>
    <submittedName>
        <fullName evidence="2">Uncharacterized protein</fullName>
    </submittedName>
</protein>